<dbReference type="GO" id="GO:0006508">
    <property type="term" value="P:proteolysis"/>
    <property type="evidence" value="ECO:0007669"/>
    <property type="project" value="UniProtKB-KW"/>
</dbReference>
<keyword evidence="1" id="KW-0472">Membrane</keyword>
<dbReference type="GO" id="GO:0004175">
    <property type="term" value="F:endopeptidase activity"/>
    <property type="evidence" value="ECO:0007669"/>
    <property type="project" value="UniProtKB-ARBA"/>
</dbReference>
<dbReference type="RefSeq" id="WP_095075747.1">
    <property type="nucleotide sequence ID" value="NZ_CP068134.1"/>
</dbReference>
<accession>A0ABD7MVK3</accession>
<feature type="transmembrane region" description="Helical" evidence="1">
    <location>
        <begin position="234"/>
        <end position="252"/>
    </location>
</feature>
<dbReference type="AlphaFoldDB" id="A0ABD7MVK3"/>
<dbReference type="GO" id="GO:0080120">
    <property type="term" value="P:CAAX-box protein maturation"/>
    <property type="evidence" value="ECO:0007669"/>
    <property type="project" value="UniProtKB-ARBA"/>
</dbReference>
<proteinExistence type="predicted"/>
<evidence type="ECO:0000313" key="3">
    <source>
        <dbReference type="EMBL" id="SQG53217.1"/>
    </source>
</evidence>
<evidence type="ECO:0000259" key="2">
    <source>
        <dbReference type="Pfam" id="PF02517"/>
    </source>
</evidence>
<feature type="transmembrane region" description="Helical" evidence="1">
    <location>
        <begin position="20"/>
        <end position="44"/>
    </location>
</feature>
<organism evidence="3 4">
    <name type="scientific">Corynebacterium ulcerans</name>
    <dbReference type="NCBI Taxonomy" id="65058"/>
    <lineage>
        <taxon>Bacteria</taxon>
        <taxon>Bacillati</taxon>
        <taxon>Actinomycetota</taxon>
        <taxon>Actinomycetes</taxon>
        <taxon>Mycobacteriales</taxon>
        <taxon>Corynebacteriaceae</taxon>
        <taxon>Corynebacterium</taxon>
    </lineage>
</organism>
<reference evidence="3 4" key="1">
    <citation type="submission" date="2018-06" db="EMBL/GenBank/DDBJ databases">
        <authorList>
            <consortium name="Pathogen Informatics"/>
            <person name="Doyle S."/>
        </authorList>
    </citation>
    <scope>NUCLEOTIDE SEQUENCE [LARGE SCALE GENOMIC DNA]</scope>
    <source>
        <strain evidence="3 4">NCTC7908</strain>
    </source>
</reference>
<gene>
    <name evidence="3" type="ORF">NCTC7908_02122</name>
</gene>
<feature type="transmembrane region" description="Helical" evidence="1">
    <location>
        <begin position="64"/>
        <end position="83"/>
    </location>
</feature>
<keyword evidence="3" id="KW-0378">Hydrolase</keyword>
<feature type="domain" description="CAAX prenyl protease 2/Lysostaphin resistance protein A-like" evidence="2">
    <location>
        <begin position="156"/>
        <end position="243"/>
    </location>
</feature>
<protein>
    <submittedName>
        <fullName evidence="3">CAAX amino terminal protease self- immunity</fullName>
    </submittedName>
</protein>
<dbReference type="Proteomes" id="UP000248741">
    <property type="component" value="Chromosome 1"/>
</dbReference>
<dbReference type="EMBL" id="LS483400">
    <property type="protein sequence ID" value="SQG53217.1"/>
    <property type="molecule type" value="Genomic_DNA"/>
</dbReference>
<dbReference type="Pfam" id="PF02517">
    <property type="entry name" value="Rce1-like"/>
    <property type="match status" value="1"/>
</dbReference>
<evidence type="ECO:0000313" key="4">
    <source>
        <dbReference type="Proteomes" id="UP000248741"/>
    </source>
</evidence>
<feature type="transmembrane region" description="Helical" evidence="1">
    <location>
        <begin position="95"/>
        <end position="114"/>
    </location>
</feature>
<evidence type="ECO:0000256" key="1">
    <source>
        <dbReference type="SAM" id="Phobius"/>
    </source>
</evidence>
<dbReference type="InterPro" id="IPR003675">
    <property type="entry name" value="Rce1/LyrA-like_dom"/>
</dbReference>
<keyword evidence="1" id="KW-0812">Transmembrane</keyword>
<sequence length="253" mass="28506">MQTKIKEFLVGGDRIDHLKWWDLVILAVIFFGYSTYISTVGFLALEDPILGDLTPAEFSTNDNYEAFFDQLFFFVIAAVYLILRRFNFKQWTIRITLKSTFAAIVIFVGVALLFDAYHSIVALFIQPLESAIEAAEASEVIGQSNLEALIAKLDLSLVLFSLQNGFYEEIFFLGICLSVAPKYRVAAFIFSLVVRTVFHTYQGLSSALAIGLILGIAFYFLYTRSKDKNLYPFFLAHAICDVVGLAILYLFGI</sequence>
<keyword evidence="3" id="KW-0645">Protease</keyword>
<feature type="transmembrane region" description="Helical" evidence="1">
    <location>
        <begin position="201"/>
        <end position="222"/>
    </location>
</feature>
<name>A0ABD7MVK3_CORUL</name>
<keyword evidence="1" id="KW-1133">Transmembrane helix</keyword>
<feature type="transmembrane region" description="Helical" evidence="1">
    <location>
        <begin position="170"/>
        <end position="194"/>
    </location>
</feature>